<dbReference type="Proteomes" id="UP000015105">
    <property type="component" value="Chromosome 4D"/>
</dbReference>
<evidence type="ECO:0000313" key="2">
    <source>
        <dbReference type="Proteomes" id="UP000015105"/>
    </source>
</evidence>
<reference evidence="1" key="4">
    <citation type="submission" date="2019-03" db="UniProtKB">
        <authorList>
            <consortium name="EnsemblPlants"/>
        </authorList>
    </citation>
    <scope>IDENTIFICATION</scope>
</reference>
<organism evidence="1 2">
    <name type="scientific">Aegilops tauschii subsp. strangulata</name>
    <name type="common">Goatgrass</name>
    <dbReference type="NCBI Taxonomy" id="200361"/>
    <lineage>
        <taxon>Eukaryota</taxon>
        <taxon>Viridiplantae</taxon>
        <taxon>Streptophyta</taxon>
        <taxon>Embryophyta</taxon>
        <taxon>Tracheophyta</taxon>
        <taxon>Spermatophyta</taxon>
        <taxon>Magnoliopsida</taxon>
        <taxon>Liliopsida</taxon>
        <taxon>Poales</taxon>
        <taxon>Poaceae</taxon>
        <taxon>BOP clade</taxon>
        <taxon>Pooideae</taxon>
        <taxon>Triticodae</taxon>
        <taxon>Triticeae</taxon>
        <taxon>Triticinae</taxon>
        <taxon>Aegilops</taxon>
    </lineage>
</organism>
<dbReference type="Gramene" id="AET4Gv20509700.1">
    <property type="protein sequence ID" value="AET4Gv20509700.1"/>
    <property type="gene ID" value="AET4Gv20509700"/>
</dbReference>
<reference evidence="2" key="1">
    <citation type="journal article" date="2014" name="Science">
        <title>Ancient hybridizations among the ancestral genomes of bread wheat.</title>
        <authorList>
            <consortium name="International Wheat Genome Sequencing Consortium,"/>
            <person name="Marcussen T."/>
            <person name="Sandve S.R."/>
            <person name="Heier L."/>
            <person name="Spannagl M."/>
            <person name="Pfeifer M."/>
            <person name="Jakobsen K.S."/>
            <person name="Wulff B.B."/>
            <person name="Steuernagel B."/>
            <person name="Mayer K.F."/>
            <person name="Olsen O.A."/>
        </authorList>
    </citation>
    <scope>NUCLEOTIDE SEQUENCE [LARGE SCALE GENOMIC DNA]</scope>
    <source>
        <strain evidence="2">cv. AL8/78</strain>
    </source>
</reference>
<proteinExistence type="predicted"/>
<accession>A0A453IBL1</accession>
<dbReference type="AlphaFoldDB" id="A0A453IBL1"/>
<protein>
    <submittedName>
        <fullName evidence="1">Uncharacterized protein</fullName>
    </submittedName>
</protein>
<reference evidence="2" key="2">
    <citation type="journal article" date="2017" name="Nat. Plants">
        <title>The Aegilops tauschii genome reveals multiple impacts of transposons.</title>
        <authorList>
            <person name="Zhao G."/>
            <person name="Zou C."/>
            <person name="Li K."/>
            <person name="Wang K."/>
            <person name="Li T."/>
            <person name="Gao L."/>
            <person name="Zhang X."/>
            <person name="Wang H."/>
            <person name="Yang Z."/>
            <person name="Liu X."/>
            <person name="Jiang W."/>
            <person name="Mao L."/>
            <person name="Kong X."/>
            <person name="Jiao Y."/>
            <person name="Jia J."/>
        </authorList>
    </citation>
    <scope>NUCLEOTIDE SEQUENCE [LARGE SCALE GENOMIC DNA]</scope>
    <source>
        <strain evidence="2">cv. AL8/78</strain>
    </source>
</reference>
<keyword evidence="2" id="KW-1185">Reference proteome</keyword>
<sequence length="57" mass="6279">FSCIIVSQDSMRFVQQVVSEDYSKVKGIPQDCLEIMVWGVDTTPTPAPIFLATNSGE</sequence>
<dbReference type="EnsemblPlants" id="AET4Gv20509700.1">
    <property type="protein sequence ID" value="AET4Gv20509700.1"/>
    <property type="gene ID" value="AET4Gv20509700"/>
</dbReference>
<reference evidence="1" key="5">
    <citation type="journal article" date="2021" name="G3 (Bethesda)">
        <title>Aegilops tauschii genome assembly Aet v5.0 features greater sequence contiguity and improved annotation.</title>
        <authorList>
            <person name="Wang L."/>
            <person name="Zhu T."/>
            <person name="Rodriguez J.C."/>
            <person name="Deal K.R."/>
            <person name="Dubcovsky J."/>
            <person name="McGuire P.E."/>
            <person name="Lux T."/>
            <person name="Spannagl M."/>
            <person name="Mayer K.F.X."/>
            <person name="Baldrich P."/>
            <person name="Meyers B.C."/>
            <person name="Huo N."/>
            <person name="Gu Y.Q."/>
            <person name="Zhou H."/>
            <person name="Devos K.M."/>
            <person name="Bennetzen J.L."/>
            <person name="Unver T."/>
            <person name="Budak H."/>
            <person name="Gulick P.J."/>
            <person name="Galiba G."/>
            <person name="Kalapos B."/>
            <person name="Nelson D.R."/>
            <person name="Li P."/>
            <person name="You F.M."/>
            <person name="Luo M.C."/>
            <person name="Dvorak J."/>
        </authorList>
    </citation>
    <scope>NUCLEOTIDE SEQUENCE [LARGE SCALE GENOMIC DNA]</scope>
    <source>
        <strain evidence="1">cv. AL8/78</strain>
    </source>
</reference>
<name>A0A453IBL1_AEGTS</name>
<evidence type="ECO:0000313" key="1">
    <source>
        <dbReference type="EnsemblPlants" id="AET4Gv20509700.1"/>
    </source>
</evidence>
<reference evidence="1" key="3">
    <citation type="journal article" date="2017" name="Nature">
        <title>Genome sequence of the progenitor of the wheat D genome Aegilops tauschii.</title>
        <authorList>
            <person name="Luo M.C."/>
            <person name="Gu Y.Q."/>
            <person name="Puiu D."/>
            <person name="Wang H."/>
            <person name="Twardziok S.O."/>
            <person name="Deal K.R."/>
            <person name="Huo N."/>
            <person name="Zhu T."/>
            <person name="Wang L."/>
            <person name="Wang Y."/>
            <person name="McGuire P.E."/>
            <person name="Liu S."/>
            <person name="Long H."/>
            <person name="Ramasamy R.K."/>
            <person name="Rodriguez J.C."/>
            <person name="Van S.L."/>
            <person name="Yuan L."/>
            <person name="Wang Z."/>
            <person name="Xia Z."/>
            <person name="Xiao L."/>
            <person name="Anderson O.D."/>
            <person name="Ouyang S."/>
            <person name="Liang Y."/>
            <person name="Zimin A.V."/>
            <person name="Pertea G."/>
            <person name="Qi P."/>
            <person name="Bennetzen J.L."/>
            <person name="Dai X."/>
            <person name="Dawson M.W."/>
            <person name="Muller H.G."/>
            <person name="Kugler K."/>
            <person name="Rivarola-Duarte L."/>
            <person name="Spannagl M."/>
            <person name="Mayer K.F.X."/>
            <person name="Lu F.H."/>
            <person name="Bevan M.W."/>
            <person name="Leroy P."/>
            <person name="Li P."/>
            <person name="You F.M."/>
            <person name="Sun Q."/>
            <person name="Liu Z."/>
            <person name="Lyons E."/>
            <person name="Wicker T."/>
            <person name="Salzberg S.L."/>
            <person name="Devos K.M."/>
            <person name="Dvorak J."/>
        </authorList>
    </citation>
    <scope>NUCLEOTIDE SEQUENCE [LARGE SCALE GENOMIC DNA]</scope>
    <source>
        <strain evidence="1">cv. AL8/78</strain>
    </source>
</reference>